<organism evidence="2 3">
    <name type="scientific">Lipomyces starkeyi NRRL Y-11557</name>
    <dbReference type="NCBI Taxonomy" id="675824"/>
    <lineage>
        <taxon>Eukaryota</taxon>
        <taxon>Fungi</taxon>
        <taxon>Dikarya</taxon>
        <taxon>Ascomycota</taxon>
        <taxon>Saccharomycotina</taxon>
        <taxon>Lipomycetes</taxon>
        <taxon>Lipomycetales</taxon>
        <taxon>Lipomycetaceae</taxon>
        <taxon>Lipomyces</taxon>
    </lineage>
</organism>
<dbReference type="InterPro" id="IPR018786">
    <property type="entry name" value="Mit_KHE1"/>
</dbReference>
<dbReference type="GO" id="GO:1902600">
    <property type="term" value="P:proton transmembrane transport"/>
    <property type="evidence" value="ECO:0007669"/>
    <property type="project" value="TreeGrafter"/>
</dbReference>
<dbReference type="Pfam" id="PF10173">
    <property type="entry name" value="Mit_KHE1"/>
    <property type="match status" value="1"/>
</dbReference>
<dbReference type="PANTHER" id="PTHR28062:SF1">
    <property type="entry name" value="TRANSMEMBRANE PROTEIN"/>
    <property type="match status" value="1"/>
</dbReference>
<proteinExistence type="predicted"/>
<evidence type="ECO:0000313" key="2">
    <source>
        <dbReference type="EMBL" id="ODQ76404.1"/>
    </source>
</evidence>
<dbReference type="Proteomes" id="UP000094385">
    <property type="component" value="Unassembled WGS sequence"/>
</dbReference>
<evidence type="ECO:0000256" key="1">
    <source>
        <dbReference type="SAM" id="MobiDB-lite"/>
    </source>
</evidence>
<protein>
    <recommendedName>
        <fullName evidence="4">Mitochondrial K+-H+ exchange-related-domain-containing protein</fullName>
    </recommendedName>
</protein>
<dbReference type="PANTHER" id="PTHR28062">
    <property type="entry name" value="K+-H+ EXCHANGE-LIKE PROTEIN"/>
    <property type="match status" value="1"/>
</dbReference>
<feature type="region of interest" description="Disordered" evidence="1">
    <location>
        <begin position="267"/>
        <end position="287"/>
    </location>
</feature>
<dbReference type="EMBL" id="KV454289">
    <property type="protein sequence ID" value="ODQ76404.1"/>
    <property type="molecule type" value="Genomic_DNA"/>
</dbReference>
<name>A0A1E3QG29_LIPST</name>
<keyword evidence="3" id="KW-1185">Reference proteome</keyword>
<dbReference type="OrthoDB" id="5562676at2759"/>
<dbReference type="AlphaFoldDB" id="A0A1E3QG29"/>
<evidence type="ECO:0008006" key="4">
    <source>
        <dbReference type="Google" id="ProtNLM"/>
    </source>
</evidence>
<reference evidence="2 3" key="1">
    <citation type="journal article" date="2016" name="Proc. Natl. Acad. Sci. U.S.A.">
        <title>Comparative genomics of biotechnologically important yeasts.</title>
        <authorList>
            <person name="Riley R."/>
            <person name="Haridas S."/>
            <person name="Wolfe K.H."/>
            <person name="Lopes M.R."/>
            <person name="Hittinger C.T."/>
            <person name="Goeker M."/>
            <person name="Salamov A.A."/>
            <person name="Wisecaver J.H."/>
            <person name="Long T.M."/>
            <person name="Calvey C.H."/>
            <person name="Aerts A.L."/>
            <person name="Barry K.W."/>
            <person name="Choi C."/>
            <person name="Clum A."/>
            <person name="Coughlan A.Y."/>
            <person name="Deshpande S."/>
            <person name="Douglass A.P."/>
            <person name="Hanson S.J."/>
            <person name="Klenk H.-P."/>
            <person name="LaButti K.M."/>
            <person name="Lapidus A."/>
            <person name="Lindquist E.A."/>
            <person name="Lipzen A.M."/>
            <person name="Meier-Kolthoff J.P."/>
            <person name="Ohm R.A."/>
            <person name="Otillar R.P."/>
            <person name="Pangilinan J.L."/>
            <person name="Peng Y."/>
            <person name="Rokas A."/>
            <person name="Rosa C.A."/>
            <person name="Scheuner C."/>
            <person name="Sibirny A.A."/>
            <person name="Slot J.C."/>
            <person name="Stielow J.B."/>
            <person name="Sun H."/>
            <person name="Kurtzman C.P."/>
            <person name="Blackwell M."/>
            <person name="Grigoriev I.V."/>
            <person name="Jeffries T.W."/>
        </authorList>
    </citation>
    <scope>NUCLEOTIDE SEQUENCE [LARGE SCALE GENOMIC DNA]</scope>
    <source>
        <strain evidence="2 3">NRRL Y-11557</strain>
    </source>
</reference>
<accession>A0A1E3QG29</accession>
<sequence>MRIIILPLSTSSRLIITQRTASHPLPPRLDDRLAQRAHIIWSKWETSTTWWKIKVTKWGNAAMDRISYDEWSLKGVPRPPVGLFASRPKKWWEFWKRSDDLRDREVLMGTKRVPLVYPPHLIKEHDAVESVRQLAEKGLPYHFKYMLLSLVGAPLTLPVALIPLIPNIPGFYMLYRVWSHWKAWEGAKLLKRIVDENKLVLEPSHAIEIVYHSEAPMVVDIPDSPTGEKMLLQDSQVATLAKAMDAEEVQAELHRALAQVRARITRELEKKEKEKEEEERKQNGDAA</sequence>
<dbReference type="GO" id="GO:0006813">
    <property type="term" value="P:potassium ion transport"/>
    <property type="evidence" value="ECO:0007669"/>
    <property type="project" value="TreeGrafter"/>
</dbReference>
<gene>
    <name evidence="2" type="ORF">LIPSTDRAFT_131835</name>
</gene>
<evidence type="ECO:0000313" key="3">
    <source>
        <dbReference type="Proteomes" id="UP000094385"/>
    </source>
</evidence>
<dbReference type="GO" id="GO:0005743">
    <property type="term" value="C:mitochondrial inner membrane"/>
    <property type="evidence" value="ECO:0007669"/>
    <property type="project" value="TreeGrafter"/>
</dbReference>